<feature type="domain" description="Rhodopsin" evidence="8">
    <location>
        <begin position="21"/>
        <end position="198"/>
    </location>
</feature>
<gene>
    <name evidence="9" type="ORF">N8I77_013181</name>
</gene>
<dbReference type="PANTHER" id="PTHR33048">
    <property type="entry name" value="PTH11-LIKE INTEGRAL MEMBRANE PROTEIN (AFU_ORTHOLOGUE AFUA_5G11245)"/>
    <property type="match status" value="1"/>
</dbReference>
<keyword evidence="3 7" id="KW-1133">Transmembrane helix</keyword>
<sequence length="297" mass="32810">MEILPCHAPYHFFDTEYGLQYYFAMCVVCFIISGTVKISVALVLYRLDNRPFMRFALILDIVTCSIWTVSTTLLVSLGCMERSPYYGIIDKTTCNNTTYSRESLQVIYDVLHVILPIMILWNVQISRGMKCSVVGLFSVELLAAGAAAIKLRNSYNGSHAHGNVDYVARGYQAMIWSTVEHGLSTFGSSVLALRPLLKFISKGWADLSSNLYSSGSLSWGHKSSRHTSRESNTSDPIGLSELGKVSVRNEVSIRNLGMAECHLQQPVYLAKAYTGTSGTYNRLIDGESQGNVGRGSV</sequence>
<dbReference type="GO" id="GO:0016020">
    <property type="term" value="C:membrane"/>
    <property type="evidence" value="ECO:0007669"/>
    <property type="project" value="UniProtKB-SubCell"/>
</dbReference>
<protein>
    <recommendedName>
        <fullName evidence="8">Rhodopsin domain-containing protein</fullName>
    </recommendedName>
</protein>
<evidence type="ECO:0000313" key="9">
    <source>
        <dbReference type="EMBL" id="KAK2596285.1"/>
    </source>
</evidence>
<keyword evidence="4 7" id="KW-0472">Membrane</keyword>
<accession>A0AAD9VY16</accession>
<dbReference type="PANTHER" id="PTHR33048:SF167">
    <property type="entry name" value="INTEGRAL MEMBRANE PROTEIN"/>
    <property type="match status" value="1"/>
</dbReference>
<reference evidence="9" key="1">
    <citation type="submission" date="2023-06" db="EMBL/GenBank/DDBJ databases">
        <authorList>
            <person name="Noh H."/>
        </authorList>
    </citation>
    <scope>NUCLEOTIDE SEQUENCE</scope>
    <source>
        <strain evidence="9">DUCC20226</strain>
    </source>
</reference>
<dbReference type="Pfam" id="PF20684">
    <property type="entry name" value="Fung_rhodopsin"/>
    <property type="match status" value="1"/>
</dbReference>
<feature type="transmembrane region" description="Helical" evidence="7">
    <location>
        <begin position="20"/>
        <end position="45"/>
    </location>
</feature>
<evidence type="ECO:0000259" key="8">
    <source>
        <dbReference type="Pfam" id="PF20684"/>
    </source>
</evidence>
<proteinExistence type="inferred from homology"/>
<organism evidence="9 10">
    <name type="scientific">Phomopsis amygdali</name>
    <name type="common">Fusicoccum amygdali</name>
    <dbReference type="NCBI Taxonomy" id="1214568"/>
    <lineage>
        <taxon>Eukaryota</taxon>
        <taxon>Fungi</taxon>
        <taxon>Dikarya</taxon>
        <taxon>Ascomycota</taxon>
        <taxon>Pezizomycotina</taxon>
        <taxon>Sordariomycetes</taxon>
        <taxon>Sordariomycetidae</taxon>
        <taxon>Diaporthales</taxon>
        <taxon>Diaporthaceae</taxon>
        <taxon>Diaporthe</taxon>
    </lineage>
</organism>
<comment type="caution">
    <text evidence="9">The sequence shown here is derived from an EMBL/GenBank/DDBJ whole genome shotgun (WGS) entry which is preliminary data.</text>
</comment>
<dbReference type="AlphaFoldDB" id="A0AAD9VY16"/>
<comment type="similarity">
    <text evidence="5">Belongs to the SAT4 family.</text>
</comment>
<dbReference type="InterPro" id="IPR052337">
    <property type="entry name" value="SAT4-like"/>
</dbReference>
<evidence type="ECO:0000256" key="5">
    <source>
        <dbReference type="ARBA" id="ARBA00038359"/>
    </source>
</evidence>
<feature type="transmembrane region" description="Helical" evidence="7">
    <location>
        <begin position="106"/>
        <end position="123"/>
    </location>
</feature>
<keyword evidence="2 7" id="KW-0812">Transmembrane</keyword>
<dbReference type="Proteomes" id="UP001265746">
    <property type="component" value="Unassembled WGS sequence"/>
</dbReference>
<dbReference type="InterPro" id="IPR049326">
    <property type="entry name" value="Rhodopsin_dom_fungi"/>
</dbReference>
<evidence type="ECO:0000256" key="6">
    <source>
        <dbReference type="SAM" id="MobiDB-lite"/>
    </source>
</evidence>
<evidence type="ECO:0000313" key="10">
    <source>
        <dbReference type="Proteomes" id="UP001265746"/>
    </source>
</evidence>
<dbReference type="EMBL" id="JAUJFL010000011">
    <property type="protein sequence ID" value="KAK2596285.1"/>
    <property type="molecule type" value="Genomic_DNA"/>
</dbReference>
<feature type="transmembrane region" description="Helical" evidence="7">
    <location>
        <begin position="57"/>
        <end position="77"/>
    </location>
</feature>
<evidence type="ECO:0000256" key="2">
    <source>
        <dbReference type="ARBA" id="ARBA00022692"/>
    </source>
</evidence>
<comment type="subcellular location">
    <subcellularLocation>
        <location evidence="1">Membrane</location>
        <topology evidence="1">Multi-pass membrane protein</topology>
    </subcellularLocation>
</comment>
<evidence type="ECO:0000256" key="7">
    <source>
        <dbReference type="SAM" id="Phobius"/>
    </source>
</evidence>
<feature type="region of interest" description="Disordered" evidence="6">
    <location>
        <begin position="218"/>
        <end position="237"/>
    </location>
</feature>
<evidence type="ECO:0000256" key="1">
    <source>
        <dbReference type="ARBA" id="ARBA00004141"/>
    </source>
</evidence>
<name>A0AAD9VY16_PHOAM</name>
<evidence type="ECO:0000256" key="4">
    <source>
        <dbReference type="ARBA" id="ARBA00023136"/>
    </source>
</evidence>
<keyword evidence="10" id="KW-1185">Reference proteome</keyword>
<evidence type="ECO:0000256" key="3">
    <source>
        <dbReference type="ARBA" id="ARBA00022989"/>
    </source>
</evidence>